<sequence length="346" mass="37509">MKKTAIFRSDLFMEHMKNVDHPESAERLRVIYEELDRPQYEGAFMSPDFMAASEDILRLNHDAAYIKRLAATAGNPCAFLDADTQTTARSYDAACLAAGAAVGAVELVLKGGADNAFCLVRPPGHHAEAGKAMGFCLLNNAAIAARFALKKMGLRRVMIVDWDLHHGNGTQHSFYNTDHVLYFSTHQFPCYPGTGDFGETGGKLGKGCTVNVPLPVGLNDEAFATIYNELASPIALQYRPELIIISAGYDIHRDDPLGGMMVTETGFAYMTKVLLDAAAECGCPVIACLEGGYDLGGLKNGVMATLAEMRGQSIMADKTIMELSTASMPLMAIEKVRSVAKRIWNL</sequence>
<dbReference type="InterPro" id="IPR037138">
    <property type="entry name" value="His_deacetylse_dom_sf"/>
</dbReference>
<dbReference type="GO" id="GO:0004407">
    <property type="term" value="F:histone deacetylase activity"/>
    <property type="evidence" value="ECO:0007669"/>
    <property type="project" value="TreeGrafter"/>
</dbReference>
<protein>
    <submittedName>
        <fullName evidence="2">Deacetylases, including yeast histone deacetylase and acetoin utilization protein</fullName>
    </submittedName>
</protein>
<dbReference type="SUPFAM" id="SSF52768">
    <property type="entry name" value="Arginase/deacetylase"/>
    <property type="match status" value="1"/>
</dbReference>
<dbReference type="Gene3D" id="3.40.800.20">
    <property type="entry name" value="Histone deacetylase domain"/>
    <property type="match status" value="1"/>
</dbReference>
<organism evidence="2">
    <name type="scientific">hydrothermal vent metagenome</name>
    <dbReference type="NCBI Taxonomy" id="652676"/>
    <lineage>
        <taxon>unclassified sequences</taxon>
        <taxon>metagenomes</taxon>
        <taxon>ecological metagenomes</taxon>
    </lineage>
</organism>
<dbReference type="Pfam" id="PF00850">
    <property type="entry name" value="Hist_deacetyl"/>
    <property type="match status" value="1"/>
</dbReference>
<dbReference type="GO" id="GO:0040029">
    <property type="term" value="P:epigenetic regulation of gene expression"/>
    <property type="evidence" value="ECO:0007669"/>
    <property type="project" value="TreeGrafter"/>
</dbReference>
<dbReference type="InterPro" id="IPR023696">
    <property type="entry name" value="Ureohydrolase_dom_sf"/>
</dbReference>
<dbReference type="EMBL" id="UOEX01000293">
    <property type="protein sequence ID" value="VAW39663.1"/>
    <property type="molecule type" value="Genomic_DNA"/>
</dbReference>
<dbReference type="AlphaFoldDB" id="A0A3B0VH87"/>
<accession>A0A3B0VH87</accession>
<dbReference type="PRINTS" id="PR01270">
    <property type="entry name" value="HDASUPER"/>
</dbReference>
<dbReference type="InterPro" id="IPR023801">
    <property type="entry name" value="His_deacetylse_dom"/>
</dbReference>
<reference evidence="2" key="1">
    <citation type="submission" date="2018-06" db="EMBL/GenBank/DDBJ databases">
        <authorList>
            <person name="Zhirakovskaya E."/>
        </authorList>
    </citation>
    <scope>NUCLEOTIDE SEQUENCE</scope>
</reference>
<dbReference type="InterPro" id="IPR000286">
    <property type="entry name" value="HDACs"/>
</dbReference>
<dbReference type="CDD" id="cd09992">
    <property type="entry name" value="HDAC_classII"/>
    <property type="match status" value="1"/>
</dbReference>
<feature type="domain" description="Histone deacetylase" evidence="1">
    <location>
        <begin position="21"/>
        <end position="307"/>
    </location>
</feature>
<proteinExistence type="predicted"/>
<gene>
    <name evidence="2" type="ORF">MNBD_DELTA03-1021</name>
</gene>
<evidence type="ECO:0000313" key="2">
    <source>
        <dbReference type="EMBL" id="VAW39663.1"/>
    </source>
</evidence>
<dbReference type="PANTHER" id="PTHR10625:SF10">
    <property type="entry name" value="HISTONE DEACETYLASE HDAC1"/>
    <property type="match status" value="1"/>
</dbReference>
<dbReference type="PANTHER" id="PTHR10625">
    <property type="entry name" value="HISTONE DEACETYLASE HDAC1-RELATED"/>
    <property type="match status" value="1"/>
</dbReference>
<name>A0A3B0VH87_9ZZZZ</name>
<evidence type="ECO:0000259" key="1">
    <source>
        <dbReference type="Pfam" id="PF00850"/>
    </source>
</evidence>